<keyword evidence="4" id="KW-0408">Iron</keyword>
<accession>A0AAE4CBS6</accession>
<dbReference type="GO" id="GO:0051536">
    <property type="term" value="F:iron-sulfur cluster binding"/>
    <property type="evidence" value="ECO:0007669"/>
    <property type="project" value="UniProtKB-KW"/>
</dbReference>
<gene>
    <name evidence="6" type="ORF">J2S41_005206</name>
</gene>
<comment type="caution">
    <text evidence="6">The sequence shown here is derived from an EMBL/GenBank/DDBJ whole genome shotgun (WGS) entry which is preliminary data.</text>
</comment>
<keyword evidence="7" id="KW-1185">Reference proteome</keyword>
<comment type="cofactor">
    <cofactor evidence="1">
        <name>[4Fe-4S] cluster</name>
        <dbReference type="ChEBI" id="CHEBI:49883"/>
    </cofactor>
</comment>
<dbReference type="PANTHER" id="PTHR43409">
    <property type="entry name" value="ANAEROBIC MAGNESIUM-PROTOPORPHYRIN IX MONOMETHYL ESTER CYCLASE-RELATED"/>
    <property type="match status" value="1"/>
</dbReference>
<keyword evidence="5" id="KW-0411">Iron-sulfur</keyword>
<sequence>MGAAELVLVLRYRKAVTYGFHALLGALGEHETATRYQVRFGESVEETARHVREAAGSRVLVLWSFYSPDAAALAEELKRVRALADGPHVTHLAGGVHATAEPVQTLDAGWDMAAIGEGESTLLSLVDAKGDPSGITGLAYRDATGAVRKTGKARQRPLDDFPGFGLRWDKFNALEITRGCVYACP</sequence>
<name>A0AAE4CBS6_9ACTN</name>
<dbReference type="Gene3D" id="3.40.50.280">
    <property type="entry name" value="Cobalamin-binding domain"/>
    <property type="match status" value="1"/>
</dbReference>
<dbReference type="GO" id="GO:0046872">
    <property type="term" value="F:metal ion binding"/>
    <property type="evidence" value="ECO:0007669"/>
    <property type="project" value="UniProtKB-KW"/>
</dbReference>
<reference evidence="6" key="1">
    <citation type="submission" date="2023-07" db="EMBL/GenBank/DDBJ databases">
        <title>Sequencing the genomes of 1000 actinobacteria strains.</title>
        <authorList>
            <person name="Klenk H.-P."/>
        </authorList>
    </citation>
    <scope>NUCLEOTIDE SEQUENCE</scope>
    <source>
        <strain evidence="6">DSM 44707</strain>
    </source>
</reference>
<organism evidence="6 7">
    <name type="scientific">Catenuloplanes atrovinosus</name>
    <dbReference type="NCBI Taxonomy" id="137266"/>
    <lineage>
        <taxon>Bacteria</taxon>
        <taxon>Bacillati</taxon>
        <taxon>Actinomycetota</taxon>
        <taxon>Actinomycetes</taxon>
        <taxon>Micromonosporales</taxon>
        <taxon>Micromonosporaceae</taxon>
        <taxon>Catenuloplanes</taxon>
    </lineage>
</organism>
<evidence type="ECO:0000256" key="5">
    <source>
        <dbReference type="ARBA" id="ARBA00023014"/>
    </source>
</evidence>
<dbReference type="EMBL" id="JAVDYB010000001">
    <property type="protein sequence ID" value="MDR7278428.1"/>
    <property type="molecule type" value="Genomic_DNA"/>
</dbReference>
<dbReference type="InterPro" id="IPR051198">
    <property type="entry name" value="BchE-like"/>
</dbReference>
<evidence type="ECO:0000256" key="3">
    <source>
        <dbReference type="ARBA" id="ARBA00022723"/>
    </source>
</evidence>
<dbReference type="Proteomes" id="UP001183643">
    <property type="component" value="Unassembled WGS sequence"/>
</dbReference>
<evidence type="ECO:0000256" key="1">
    <source>
        <dbReference type="ARBA" id="ARBA00001966"/>
    </source>
</evidence>
<keyword evidence="2" id="KW-0949">S-adenosyl-L-methionine</keyword>
<keyword evidence="3" id="KW-0479">Metal-binding</keyword>
<dbReference type="RefSeq" id="WP_310371334.1">
    <property type="nucleotide sequence ID" value="NZ_JAVDYB010000001.1"/>
</dbReference>
<dbReference type="AlphaFoldDB" id="A0AAE4CBS6"/>
<evidence type="ECO:0000256" key="4">
    <source>
        <dbReference type="ARBA" id="ARBA00023004"/>
    </source>
</evidence>
<evidence type="ECO:0000256" key="2">
    <source>
        <dbReference type="ARBA" id="ARBA00022691"/>
    </source>
</evidence>
<protein>
    <submittedName>
        <fullName evidence="6">Radical SAM superfamily enzyme YgiQ (UPF0313 family)</fullName>
    </submittedName>
</protein>
<evidence type="ECO:0000313" key="6">
    <source>
        <dbReference type="EMBL" id="MDR7278428.1"/>
    </source>
</evidence>
<evidence type="ECO:0000313" key="7">
    <source>
        <dbReference type="Proteomes" id="UP001183643"/>
    </source>
</evidence>
<proteinExistence type="predicted"/>